<evidence type="ECO:0000313" key="2">
    <source>
        <dbReference type="EMBL" id="MCT7969421.1"/>
    </source>
</evidence>
<feature type="transmembrane region" description="Helical" evidence="1">
    <location>
        <begin position="315"/>
        <end position="335"/>
    </location>
</feature>
<name>A0ABT2MZV1_9CYAN</name>
<feature type="transmembrane region" description="Helical" evidence="1">
    <location>
        <begin position="251"/>
        <end position="267"/>
    </location>
</feature>
<keyword evidence="3" id="KW-1185">Reference proteome</keyword>
<evidence type="ECO:0000313" key="3">
    <source>
        <dbReference type="Proteomes" id="UP001525890"/>
    </source>
</evidence>
<keyword evidence="1" id="KW-1133">Transmembrane helix</keyword>
<dbReference type="RefSeq" id="WP_368008889.1">
    <property type="nucleotide sequence ID" value="NZ_JAMXFF010000050.1"/>
</dbReference>
<evidence type="ECO:0000256" key="1">
    <source>
        <dbReference type="SAM" id="Phobius"/>
    </source>
</evidence>
<keyword evidence="1" id="KW-0812">Transmembrane</keyword>
<dbReference type="EMBL" id="JAMXFF010000050">
    <property type="protein sequence ID" value="MCT7969421.1"/>
    <property type="molecule type" value="Genomic_DNA"/>
</dbReference>
<organism evidence="2 3">
    <name type="scientific">Laspinema palackyanum D2a</name>
    <dbReference type="NCBI Taxonomy" id="2953684"/>
    <lineage>
        <taxon>Bacteria</taxon>
        <taxon>Bacillati</taxon>
        <taxon>Cyanobacteriota</taxon>
        <taxon>Cyanophyceae</taxon>
        <taxon>Oscillatoriophycideae</taxon>
        <taxon>Oscillatoriales</taxon>
        <taxon>Laspinemataceae</taxon>
        <taxon>Laspinema</taxon>
        <taxon>Laspinema palackyanum</taxon>
    </lineage>
</organism>
<reference evidence="2 3" key="1">
    <citation type="journal article" date="2022" name="Front. Microbiol.">
        <title>High genomic differentiation and limited gene flow indicate recent cryptic speciation within the genus Laspinema (cyanobacteria).</title>
        <authorList>
            <person name="Stanojkovic A."/>
            <person name="Skoupy S."/>
            <person name="Skaloud P."/>
            <person name="Dvorak P."/>
        </authorList>
    </citation>
    <scope>NUCLEOTIDE SEQUENCE [LARGE SCALE GENOMIC DNA]</scope>
    <source>
        <strain evidence="2 3">D2a</strain>
    </source>
</reference>
<gene>
    <name evidence="2" type="ORF">NG799_24190</name>
</gene>
<keyword evidence="1" id="KW-0472">Membrane</keyword>
<comment type="caution">
    <text evidence="2">The sequence shown here is derived from an EMBL/GenBank/DDBJ whole genome shotgun (WGS) entry which is preliminary data.</text>
</comment>
<protein>
    <submittedName>
        <fullName evidence="2">Uncharacterized protein</fullName>
    </submittedName>
</protein>
<feature type="transmembrane region" description="Helical" evidence="1">
    <location>
        <begin position="214"/>
        <end position="231"/>
    </location>
</feature>
<proteinExistence type="predicted"/>
<accession>A0ABT2MZV1</accession>
<dbReference type="Proteomes" id="UP001525890">
    <property type="component" value="Unassembled WGS sequence"/>
</dbReference>
<sequence>MSDSQTPENSSIVPQPSGRVVSVDEFKSLFYQLNAKPDTEIRLLPGKKNLELADIRSINDQISAKLRNHDLVSDIASINFILYPRKIKDYCIWAEFERENWDTVNEKVRSITIKWDIAIKLPQYQLPQRHSLKIRIGTEIPPKDIFQLILTSDDIGELMEARATSICKVDFVNDILAAELMNIVGDWHEGLDDLPETNFLSSFLAKNGKFLSQIIRYSSPIVLLIIFYQYYDFLMPWIGIQSQITIKSLEALLIWLTAIFVAGTFLGRKVEICIDKRIDRLEEYPQFSITRGDKKAVDEFEKTNKKLTYQIVARFLWVVFSLVVTSSIKFVIQYFS</sequence>